<keyword evidence="5" id="KW-0862">Zinc</keyword>
<name>A0A915BPM1_PARUN</name>
<dbReference type="WBParaSite" id="PgR051X_g015_t02">
    <property type="protein sequence ID" value="PgR051X_g015_t02"/>
    <property type="gene ID" value="PgR051X_g015"/>
</dbReference>
<dbReference type="Gene3D" id="3.30.160.60">
    <property type="entry name" value="Classic Zinc Finger"/>
    <property type="match status" value="5"/>
</dbReference>
<evidence type="ECO:0000256" key="6">
    <source>
        <dbReference type="ARBA" id="ARBA00023242"/>
    </source>
</evidence>
<evidence type="ECO:0000259" key="9">
    <source>
        <dbReference type="PROSITE" id="PS50157"/>
    </source>
</evidence>
<feature type="domain" description="C2H2-type" evidence="9">
    <location>
        <begin position="155"/>
        <end position="185"/>
    </location>
</feature>
<dbReference type="PANTHER" id="PTHR24376">
    <property type="entry name" value="ZINC FINGER PROTEIN"/>
    <property type="match status" value="1"/>
</dbReference>
<sequence length="701" mass="78664">RRAIPRGREPLIGSTAFWMATAANSLGSTRLSAQARTSPLVLTFSLIETRVPRFVDHNPFEAVSCCHLLSMSTRRKQLKPKAYKDGDTVVETIDSSHDSEINIEETVEKRMKIDVEEPTEGNDTESISSESRPPSSSLLQSQPSVKSSNSDEAAMHCIFCDRMFSDVSSLQNHTIGDHMNLGTQPDNENSIPPAVIPPQNGSTSEDVTFVCQQCDATLSSFVAFGQHMRTHLTTDHDQKCHLCNIGFSNSQRRLAHVVEHFTGNSTRVICKECPTATFFNQHQIRQHHLEAHLEILYRCAICQRIFNTQNRFQEHLGVHNEELVRYHCVACNMPFESHDLLTIHVQLIHDRQPSQLQCPASVSSNTESAVPLAETRRSSPTAVSECRSVKCSVCDICFENEDDLDFHRLNIHCKVLRADRCAECQLEIASVAQFLEHTRLHMRNEQSVTCVVCRQALRNEAQVHSHANFHLSDASTSSRNALTAKSDLESDSRCNICYQVLPTAESLRVHVVEHSSNGECPYCMKAFPLVQSLLAHVESAHGDARAIFACQSCQRSFHFISELQHHKCAHSRLETPAGIFLTERILSTLRDVYSPLGQHSTTTRTPPAYQCPFCPKMFGSESALQGHSHVHSSRAYRCDLCTLSFSSSARLETHRRKHFTEKDFTCQICDLKFHNRDDLALHMRMHGGNLSNPKAAAPVAM</sequence>
<dbReference type="InterPro" id="IPR036236">
    <property type="entry name" value="Znf_C2H2_sf"/>
</dbReference>
<evidence type="ECO:0000256" key="8">
    <source>
        <dbReference type="SAM" id="MobiDB-lite"/>
    </source>
</evidence>
<dbReference type="SUPFAM" id="SSF57667">
    <property type="entry name" value="beta-beta-alpha zinc fingers"/>
    <property type="match status" value="4"/>
</dbReference>
<keyword evidence="6" id="KW-0539">Nucleus</keyword>
<proteinExistence type="predicted"/>
<dbReference type="Pfam" id="PF13912">
    <property type="entry name" value="zf-C2H2_6"/>
    <property type="match status" value="1"/>
</dbReference>
<evidence type="ECO:0000256" key="1">
    <source>
        <dbReference type="ARBA" id="ARBA00004123"/>
    </source>
</evidence>
<evidence type="ECO:0000313" key="10">
    <source>
        <dbReference type="Proteomes" id="UP000887569"/>
    </source>
</evidence>
<accession>A0A915BPM1</accession>
<keyword evidence="4 7" id="KW-0863">Zinc-finger</keyword>
<comment type="subcellular location">
    <subcellularLocation>
        <location evidence="1">Nucleus</location>
    </subcellularLocation>
</comment>
<feature type="domain" description="C2H2-type" evidence="9">
    <location>
        <begin position="548"/>
        <end position="575"/>
    </location>
</feature>
<evidence type="ECO:0000256" key="7">
    <source>
        <dbReference type="PROSITE-ProRule" id="PRU00042"/>
    </source>
</evidence>
<feature type="region of interest" description="Disordered" evidence="8">
    <location>
        <begin position="96"/>
        <end position="147"/>
    </location>
</feature>
<evidence type="ECO:0000256" key="2">
    <source>
        <dbReference type="ARBA" id="ARBA00022723"/>
    </source>
</evidence>
<feature type="compositionally biased region" description="Basic and acidic residues" evidence="8">
    <location>
        <begin position="96"/>
        <end position="115"/>
    </location>
</feature>
<feature type="domain" description="C2H2-type" evidence="9">
    <location>
        <begin position="636"/>
        <end position="663"/>
    </location>
</feature>
<dbReference type="PROSITE" id="PS50157">
    <property type="entry name" value="ZINC_FINGER_C2H2_2"/>
    <property type="match status" value="8"/>
</dbReference>
<dbReference type="SMART" id="SM00355">
    <property type="entry name" value="ZnF_C2H2"/>
    <property type="match status" value="15"/>
</dbReference>
<dbReference type="PROSITE" id="PS00028">
    <property type="entry name" value="ZINC_FINGER_C2H2_1"/>
    <property type="match status" value="13"/>
</dbReference>
<dbReference type="Pfam" id="PF12874">
    <property type="entry name" value="zf-met"/>
    <property type="match status" value="1"/>
</dbReference>
<feature type="domain" description="C2H2-type" evidence="9">
    <location>
        <begin position="664"/>
        <end position="691"/>
    </location>
</feature>
<reference evidence="11" key="1">
    <citation type="submission" date="2022-11" db="UniProtKB">
        <authorList>
            <consortium name="WormBaseParasite"/>
        </authorList>
    </citation>
    <scope>IDENTIFICATION</scope>
</reference>
<dbReference type="GO" id="GO:0001228">
    <property type="term" value="F:DNA-binding transcription activator activity, RNA polymerase II-specific"/>
    <property type="evidence" value="ECO:0007669"/>
    <property type="project" value="TreeGrafter"/>
</dbReference>
<feature type="domain" description="C2H2-type" evidence="9">
    <location>
        <begin position="297"/>
        <end position="324"/>
    </location>
</feature>
<feature type="compositionally biased region" description="Low complexity" evidence="8">
    <location>
        <begin position="125"/>
        <end position="147"/>
    </location>
</feature>
<dbReference type="PANTHER" id="PTHR24376:SF216">
    <property type="entry name" value="ZINC FINGER PROTEIN 420-LIKE"/>
    <property type="match status" value="1"/>
</dbReference>
<keyword evidence="2" id="KW-0479">Metal-binding</keyword>
<evidence type="ECO:0000256" key="5">
    <source>
        <dbReference type="ARBA" id="ARBA00022833"/>
    </source>
</evidence>
<dbReference type="GO" id="GO:0005634">
    <property type="term" value="C:nucleus"/>
    <property type="evidence" value="ECO:0007669"/>
    <property type="project" value="UniProtKB-SubCell"/>
</dbReference>
<dbReference type="AlphaFoldDB" id="A0A915BPM1"/>
<protein>
    <submittedName>
        <fullName evidence="11">C2H2-type domain-containing protein</fullName>
    </submittedName>
</protein>
<dbReference type="GO" id="GO:0000978">
    <property type="term" value="F:RNA polymerase II cis-regulatory region sequence-specific DNA binding"/>
    <property type="evidence" value="ECO:0007669"/>
    <property type="project" value="TreeGrafter"/>
</dbReference>
<keyword evidence="10" id="KW-1185">Reference proteome</keyword>
<evidence type="ECO:0000256" key="3">
    <source>
        <dbReference type="ARBA" id="ARBA00022737"/>
    </source>
</evidence>
<organism evidence="10 11">
    <name type="scientific">Parascaris univalens</name>
    <name type="common">Nematode worm</name>
    <dbReference type="NCBI Taxonomy" id="6257"/>
    <lineage>
        <taxon>Eukaryota</taxon>
        <taxon>Metazoa</taxon>
        <taxon>Ecdysozoa</taxon>
        <taxon>Nematoda</taxon>
        <taxon>Chromadorea</taxon>
        <taxon>Rhabditida</taxon>
        <taxon>Spirurina</taxon>
        <taxon>Ascaridomorpha</taxon>
        <taxon>Ascaridoidea</taxon>
        <taxon>Ascarididae</taxon>
        <taxon>Parascaris</taxon>
    </lineage>
</organism>
<dbReference type="Pfam" id="PF00096">
    <property type="entry name" value="zf-C2H2"/>
    <property type="match status" value="3"/>
</dbReference>
<dbReference type="GO" id="GO:0008270">
    <property type="term" value="F:zinc ion binding"/>
    <property type="evidence" value="ECO:0007669"/>
    <property type="project" value="UniProtKB-KW"/>
</dbReference>
<keyword evidence="3" id="KW-0677">Repeat</keyword>
<feature type="domain" description="C2H2-type" evidence="9">
    <location>
        <begin position="518"/>
        <end position="546"/>
    </location>
</feature>
<feature type="domain" description="C2H2-type" evidence="9">
    <location>
        <begin position="609"/>
        <end position="636"/>
    </location>
</feature>
<dbReference type="InterPro" id="IPR013087">
    <property type="entry name" value="Znf_C2H2_type"/>
</dbReference>
<feature type="domain" description="C2H2-type" evidence="9">
    <location>
        <begin position="326"/>
        <end position="354"/>
    </location>
</feature>
<evidence type="ECO:0000313" key="11">
    <source>
        <dbReference type="WBParaSite" id="PgR051X_g015_t02"/>
    </source>
</evidence>
<dbReference type="Proteomes" id="UP000887569">
    <property type="component" value="Unplaced"/>
</dbReference>
<evidence type="ECO:0000256" key="4">
    <source>
        <dbReference type="ARBA" id="ARBA00022771"/>
    </source>
</evidence>